<sequence length="98" mass="11082">MTQALDTSKCGRVCIEAVMTWMAGKQSWGPSTTLKGYLRTEGRERAWSRRLFRTSLYTAAKRPVAGAGNLMMERSPFATIADAISRSRNLRSFQRMVF</sequence>
<organism evidence="1 2">
    <name type="scientific">Rhododendron griersonianum</name>
    <dbReference type="NCBI Taxonomy" id="479676"/>
    <lineage>
        <taxon>Eukaryota</taxon>
        <taxon>Viridiplantae</taxon>
        <taxon>Streptophyta</taxon>
        <taxon>Embryophyta</taxon>
        <taxon>Tracheophyta</taxon>
        <taxon>Spermatophyta</taxon>
        <taxon>Magnoliopsida</taxon>
        <taxon>eudicotyledons</taxon>
        <taxon>Gunneridae</taxon>
        <taxon>Pentapetalae</taxon>
        <taxon>asterids</taxon>
        <taxon>Ericales</taxon>
        <taxon>Ericaceae</taxon>
        <taxon>Ericoideae</taxon>
        <taxon>Rhodoreae</taxon>
        <taxon>Rhododendron</taxon>
    </lineage>
</organism>
<gene>
    <name evidence="1" type="ORF">RHGRI_019220</name>
</gene>
<evidence type="ECO:0000313" key="1">
    <source>
        <dbReference type="EMBL" id="KAG5538562.1"/>
    </source>
</evidence>
<dbReference type="Proteomes" id="UP000823749">
    <property type="component" value="Chromosome 7"/>
</dbReference>
<comment type="caution">
    <text evidence="1">The sequence shown here is derived from an EMBL/GenBank/DDBJ whole genome shotgun (WGS) entry which is preliminary data.</text>
</comment>
<dbReference type="AlphaFoldDB" id="A0AAV6JFF7"/>
<dbReference type="EMBL" id="JACTNZ010000007">
    <property type="protein sequence ID" value="KAG5538562.1"/>
    <property type="molecule type" value="Genomic_DNA"/>
</dbReference>
<protein>
    <submittedName>
        <fullName evidence="1">Uncharacterized protein</fullName>
    </submittedName>
</protein>
<proteinExistence type="predicted"/>
<evidence type="ECO:0000313" key="2">
    <source>
        <dbReference type="Proteomes" id="UP000823749"/>
    </source>
</evidence>
<keyword evidence="2" id="KW-1185">Reference proteome</keyword>
<accession>A0AAV6JFF7</accession>
<reference evidence="1" key="1">
    <citation type="submission" date="2020-08" db="EMBL/GenBank/DDBJ databases">
        <title>Plant Genome Project.</title>
        <authorList>
            <person name="Zhang R.-G."/>
        </authorList>
    </citation>
    <scope>NUCLEOTIDE SEQUENCE</scope>
    <source>
        <strain evidence="1">WSP0</strain>
        <tissue evidence="1">Leaf</tissue>
    </source>
</reference>
<name>A0AAV6JFF7_9ERIC</name>